<evidence type="ECO:0000313" key="9">
    <source>
        <dbReference type="Proteomes" id="UP000191112"/>
    </source>
</evidence>
<feature type="transmembrane region" description="Helical" evidence="6">
    <location>
        <begin position="92"/>
        <end position="116"/>
    </location>
</feature>
<accession>A0A1T5EEZ1</accession>
<dbReference type="GO" id="GO:0016020">
    <property type="term" value="C:membrane"/>
    <property type="evidence" value="ECO:0007669"/>
    <property type="project" value="UniProtKB-SubCell"/>
</dbReference>
<evidence type="ECO:0000256" key="5">
    <source>
        <dbReference type="ARBA" id="ARBA00023136"/>
    </source>
</evidence>
<dbReference type="InterPro" id="IPR000620">
    <property type="entry name" value="EamA_dom"/>
</dbReference>
<feature type="transmembrane region" description="Helical" evidence="6">
    <location>
        <begin position="245"/>
        <end position="264"/>
    </location>
</feature>
<evidence type="ECO:0000256" key="6">
    <source>
        <dbReference type="SAM" id="Phobius"/>
    </source>
</evidence>
<feature type="transmembrane region" description="Helical" evidence="6">
    <location>
        <begin position="7"/>
        <end position="25"/>
    </location>
</feature>
<keyword evidence="3 6" id="KW-0812">Transmembrane</keyword>
<proteinExistence type="inferred from homology"/>
<dbReference type="SUPFAM" id="SSF103481">
    <property type="entry name" value="Multidrug resistance efflux transporter EmrE"/>
    <property type="match status" value="2"/>
</dbReference>
<dbReference type="PANTHER" id="PTHR32322">
    <property type="entry name" value="INNER MEMBRANE TRANSPORTER"/>
    <property type="match status" value="1"/>
</dbReference>
<evidence type="ECO:0000256" key="1">
    <source>
        <dbReference type="ARBA" id="ARBA00004141"/>
    </source>
</evidence>
<dbReference type="InterPro" id="IPR037185">
    <property type="entry name" value="EmrE-like"/>
</dbReference>
<feature type="domain" description="EamA" evidence="7">
    <location>
        <begin position="150"/>
        <end position="287"/>
    </location>
</feature>
<sequence length="298" mass="32890">MSNDKLKWILLIVLSLIWGSSFILIKKSLIYFNPYQVGGLRVLISGLVLLPFAIKEIKKFPKDRVKWLIIAALCGNFFPMFLFPMAEEHISSSIAGIINSMMPIFVIIVGSLAWGIATTKSQLYGILISFTGACILAFGNLNFGEFKLYPILLLLLATLMYAVSTTTVKAKLHNVEPKILSAFVFSIVLLIPSFLSLIFSGFFTKLNSGVEIPWHGFMYVGTLSIVGTGLAMMLNYKLLHISTPLFASTTTLVMPIVAVIWGLLDGEHLTWIQYFGAALILGGLIFLRSAPTKKIISD</sequence>
<feature type="transmembrane region" description="Helical" evidence="6">
    <location>
        <begin position="149"/>
        <end position="168"/>
    </location>
</feature>
<dbReference type="OrthoDB" id="1117213at2"/>
<evidence type="ECO:0000259" key="7">
    <source>
        <dbReference type="Pfam" id="PF00892"/>
    </source>
</evidence>
<dbReference type="InterPro" id="IPR050638">
    <property type="entry name" value="AA-Vitamin_Transporters"/>
</dbReference>
<dbReference type="PANTHER" id="PTHR32322:SF2">
    <property type="entry name" value="EAMA DOMAIN-CONTAINING PROTEIN"/>
    <property type="match status" value="1"/>
</dbReference>
<reference evidence="8 9" key="1">
    <citation type="submission" date="2017-02" db="EMBL/GenBank/DDBJ databases">
        <authorList>
            <person name="Peterson S.W."/>
        </authorList>
    </citation>
    <scope>NUCLEOTIDE SEQUENCE [LARGE SCALE GENOMIC DNA]</scope>
    <source>
        <strain evidence="8 9">DSM 22323</strain>
    </source>
</reference>
<keyword evidence="4 6" id="KW-1133">Transmembrane helix</keyword>
<dbReference type="Pfam" id="PF00892">
    <property type="entry name" value="EamA"/>
    <property type="match status" value="2"/>
</dbReference>
<feature type="domain" description="EamA" evidence="7">
    <location>
        <begin position="8"/>
        <end position="136"/>
    </location>
</feature>
<evidence type="ECO:0000256" key="3">
    <source>
        <dbReference type="ARBA" id="ARBA00022692"/>
    </source>
</evidence>
<name>A0A1T5EEZ1_9FLAO</name>
<comment type="similarity">
    <text evidence="2">Belongs to the EamA transporter family.</text>
</comment>
<dbReference type="AlphaFoldDB" id="A0A1T5EEZ1"/>
<feature type="transmembrane region" description="Helical" evidence="6">
    <location>
        <begin position="214"/>
        <end position="233"/>
    </location>
</feature>
<feature type="transmembrane region" description="Helical" evidence="6">
    <location>
        <begin position="123"/>
        <end position="143"/>
    </location>
</feature>
<feature type="transmembrane region" description="Helical" evidence="6">
    <location>
        <begin position="37"/>
        <end position="54"/>
    </location>
</feature>
<feature type="transmembrane region" description="Helical" evidence="6">
    <location>
        <begin position="270"/>
        <end position="287"/>
    </location>
</feature>
<evidence type="ECO:0000313" key="8">
    <source>
        <dbReference type="EMBL" id="SKB82523.1"/>
    </source>
</evidence>
<evidence type="ECO:0000256" key="2">
    <source>
        <dbReference type="ARBA" id="ARBA00007362"/>
    </source>
</evidence>
<keyword evidence="9" id="KW-1185">Reference proteome</keyword>
<organism evidence="8 9">
    <name type="scientific">Soonwooa buanensis</name>
    <dbReference type="NCBI Taxonomy" id="619805"/>
    <lineage>
        <taxon>Bacteria</taxon>
        <taxon>Pseudomonadati</taxon>
        <taxon>Bacteroidota</taxon>
        <taxon>Flavobacteriia</taxon>
        <taxon>Flavobacteriales</taxon>
        <taxon>Weeksellaceae</taxon>
        <taxon>Chryseobacterium group</taxon>
        <taxon>Soonwooa</taxon>
    </lineage>
</organism>
<feature type="transmembrane region" description="Helical" evidence="6">
    <location>
        <begin position="180"/>
        <end position="202"/>
    </location>
</feature>
<dbReference type="EMBL" id="FUYZ01000003">
    <property type="protein sequence ID" value="SKB82523.1"/>
    <property type="molecule type" value="Genomic_DNA"/>
</dbReference>
<protein>
    <submittedName>
        <fullName evidence="8">Permease of the drug/metabolite transporter (DMT) superfamily</fullName>
    </submittedName>
</protein>
<feature type="transmembrane region" description="Helical" evidence="6">
    <location>
        <begin position="66"/>
        <end position="86"/>
    </location>
</feature>
<comment type="subcellular location">
    <subcellularLocation>
        <location evidence="1">Membrane</location>
        <topology evidence="1">Multi-pass membrane protein</topology>
    </subcellularLocation>
</comment>
<dbReference type="STRING" id="619805.SAMN05660477_01360"/>
<dbReference type="Proteomes" id="UP000191112">
    <property type="component" value="Unassembled WGS sequence"/>
</dbReference>
<gene>
    <name evidence="8" type="ORF">SAMN05660477_01360</name>
</gene>
<evidence type="ECO:0000256" key="4">
    <source>
        <dbReference type="ARBA" id="ARBA00022989"/>
    </source>
</evidence>
<dbReference type="RefSeq" id="WP_079666615.1">
    <property type="nucleotide sequence ID" value="NZ_FUYZ01000003.1"/>
</dbReference>
<keyword evidence="5 6" id="KW-0472">Membrane</keyword>